<reference evidence="14" key="1">
    <citation type="submission" date="2021-04" db="EMBL/GenBank/DDBJ databases">
        <authorList>
            <person name="Tunstrom K."/>
        </authorList>
    </citation>
    <scope>NUCLEOTIDE SEQUENCE</scope>
</reference>
<comment type="similarity">
    <text evidence="2">Belongs to the THAP1 family.</text>
</comment>
<evidence type="ECO:0000256" key="6">
    <source>
        <dbReference type="ARBA" id="ARBA00023015"/>
    </source>
</evidence>
<comment type="caution">
    <text evidence="14">The sequence shown here is derived from an EMBL/GenBank/DDBJ whole genome shotgun (WGS) entry which is preliminary data.</text>
</comment>
<dbReference type="InterPro" id="IPR048365">
    <property type="entry name" value="TNP-like_RNaseH_N"/>
</dbReference>
<gene>
    <name evidence="14" type="ORF">PAPOLLO_LOCUS5361</name>
</gene>
<comment type="subcellular location">
    <subcellularLocation>
        <location evidence="1">Nucleus</location>
        <location evidence="1">Nucleoplasm</location>
    </subcellularLocation>
</comment>
<dbReference type="Pfam" id="PF12017">
    <property type="entry name" value="Tnp_P_element"/>
    <property type="match status" value="1"/>
</dbReference>
<keyword evidence="8 12" id="KW-0238">DNA-binding</keyword>
<dbReference type="PANTHER" id="PTHR46600">
    <property type="entry name" value="THAP DOMAIN-CONTAINING"/>
    <property type="match status" value="1"/>
</dbReference>
<name>A0A8S3WEB8_PARAO</name>
<evidence type="ECO:0000256" key="3">
    <source>
        <dbReference type="ARBA" id="ARBA00022723"/>
    </source>
</evidence>
<keyword evidence="5" id="KW-0862">Zinc</keyword>
<evidence type="ECO:0000256" key="5">
    <source>
        <dbReference type="ARBA" id="ARBA00022833"/>
    </source>
</evidence>
<evidence type="ECO:0000256" key="11">
    <source>
        <dbReference type="ARBA" id="ARBA00023306"/>
    </source>
</evidence>
<dbReference type="GO" id="GO:0008270">
    <property type="term" value="F:zinc ion binding"/>
    <property type="evidence" value="ECO:0007669"/>
    <property type="project" value="UniProtKB-KW"/>
</dbReference>
<dbReference type="OrthoDB" id="7312725at2759"/>
<dbReference type="PANTHER" id="PTHR46600:SF1">
    <property type="entry name" value="THAP DOMAIN-CONTAINING PROTEIN 1"/>
    <property type="match status" value="1"/>
</dbReference>
<keyword evidence="15" id="KW-1185">Reference proteome</keyword>
<keyword evidence="9" id="KW-0804">Transcription</keyword>
<evidence type="ECO:0000313" key="15">
    <source>
        <dbReference type="Proteomes" id="UP000691718"/>
    </source>
</evidence>
<dbReference type="EMBL" id="CAJQZP010000301">
    <property type="protein sequence ID" value="CAG4955693.1"/>
    <property type="molecule type" value="Genomic_DNA"/>
</dbReference>
<evidence type="ECO:0000256" key="8">
    <source>
        <dbReference type="ARBA" id="ARBA00023125"/>
    </source>
</evidence>
<evidence type="ECO:0000256" key="10">
    <source>
        <dbReference type="ARBA" id="ARBA00023242"/>
    </source>
</evidence>
<protein>
    <submittedName>
        <fullName evidence="14">(apollo) hypothetical protein</fullName>
    </submittedName>
</protein>
<keyword evidence="4 12" id="KW-0863">Zinc-finger</keyword>
<dbReference type="SMART" id="SM00980">
    <property type="entry name" value="THAP"/>
    <property type="match status" value="1"/>
</dbReference>
<dbReference type="InterPro" id="IPR021896">
    <property type="entry name" value="THAP9-like_HTH"/>
</dbReference>
<keyword evidence="3" id="KW-0479">Metal-binding</keyword>
<organism evidence="14 15">
    <name type="scientific">Parnassius apollo</name>
    <name type="common">Apollo butterfly</name>
    <name type="synonym">Papilio apollo</name>
    <dbReference type="NCBI Taxonomy" id="110799"/>
    <lineage>
        <taxon>Eukaryota</taxon>
        <taxon>Metazoa</taxon>
        <taxon>Ecdysozoa</taxon>
        <taxon>Arthropoda</taxon>
        <taxon>Hexapoda</taxon>
        <taxon>Insecta</taxon>
        <taxon>Pterygota</taxon>
        <taxon>Neoptera</taxon>
        <taxon>Endopterygota</taxon>
        <taxon>Lepidoptera</taxon>
        <taxon>Glossata</taxon>
        <taxon>Ditrysia</taxon>
        <taxon>Papilionoidea</taxon>
        <taxon>Papilionidae</taxon>
        <taxon>Parnassiinae</taxon>
        <taxon>Parnassini</taxon>
        <taxon>Parnassius</taxon>
        <taxon>Parnassius</taxon>
    </lineage>
</organism>
<keyword evidence="10" id="KW-0539">Nucleus</keyword>
<sequence length="619" mass="69388">MVFSCCVKGCRSESYPGCGLSFHSFPVKEDALKAWLKVVPVKGSTKYKKVCSNHFKSQDFVIQGARKRLTANAVPSVLVTMPMETVKVISNIQIKPPNIMAHQDVPANSMKIDMCYESVPNTSSQEITLRKRPLSDLSPSLNIPQSNKRKCVAHKYVQTSRGKENSQIKREVKILKQKLKRRDLKITSMKNLLSVVKKRTMHYEDIESIIRDHFCNIYSEFKPKNKSKISPGVRYSKELKQFALTLNYYSPRAYRFLRTCINLPHPATIRKMLSSAECNVGFLKEVFEFLKLNVQTNPALIHVALIFDSMAIKSELVYEKNSDKTWGYVDLGGIENVDSYEVAKESLIFQIVSYTSRFKCCIGYFLINKITATIQSQLVHTAIKMLHDINIIVHSITCDGTVREISAISEKCAVFQDTYVKKDDLKFEFDKYHKNTRGQLISHPNVNSKRGGSCLQDSPDCDSGPMGLMTVRNDNYTSTMTVQKQIGDHLSLSDASACAVETDKSVLFTHVQQVAHQEYVEAPRQVTAVSNAHEANAFEAPAHLSLSCVSDTEAEDHKAVSVAPVLRSEMATRALVSSESAGVMTSCNVVNADIQSAVNKQDKNKLLYDSLSIQIAISY</sequence>
<keyword evidence="11" id="KW-0131">Cell cycle</keyword>
<evidence type="ECO:0000313" key="14">
    <source>
        <dbReference type="EMBL" id="CAG4955693.1"/>
    </source>
</evidence>
<dbReference type="Pfam" id="PF21787">
    <property type="entry name" value="TNP-like_RNaseH_N"/>
    <property type="match status" value="1"/>
</dbReference>
<evidence type="ECO:0000259" key="13">
    <source>
        <dbReference type="PROSITE" id="PS50950"/>
    </source>
</evidence>
<dbReference type="Proteomes" id="UP000691718">
    <property type="component" value="Unassembled WGS sequence"/>
</dbReference>
<dbReference type="PROSITE" id="PS50950">
    <property type="entry name" value="ZF_THAP"/>
    <property type="match status" value="1"/>
</dbReference>
<proteinExistence type="inferred from homology"/>
<evidence type="ECO:0000256" key="1">
    <source>
        <dbReference type="ARBA" id="ARBA00004642"/>
    </source>
</evidence>
<dbReference type="GO" id="GO:0043565">
    <property type="term" value="F:sequence-specific DNA binding"/>
    <property type="evidence" value="ECO:0007669"/>
    <property type="project" value="InterPro"/>
</dbReference>
<dbReference type="AlphaFoldDB" id="A0A8S3WEB8"/>
<evidence type="ECO:0000256" key="12">
    <source>
        <dbReference type="PROSITE-ProRule" id="PRU00309"/>
    </source>
</evidence>
<dbReference type="InterPro" id="IPR006612">
    <property type="entry name" value="THAP_Znf"/>
</dbReference>
<accession>A0A8S3WEB8</accession>
<keyword evidence="7" id="KW-0175">Coiled coil</keyword>
<evidence type="ECO:0000256" key="2">
    <source>
        <dbReference type="ARBA" id="ARBA00006177"/>
    </source>
</evidence>
<evidence type="ECO:0000256" key="7">
    <source>
        <dbReference type="ARBA" id="ARBA00023054"/>
    </source>
</evidence>
<dbReference type="Pfam" id="PF05485">
    <property type="entry name" value="THAP"/>
    <property type="match status" value="1"/>
</dbReference>
<dbReference type="GO" id="GO:0005654">
    <property type="term" value="C:nucleoplasm"/>
    <property type="evidence" value="ECO:0007669"/>
    <property type="project" value="UniProtKB-SubCell"/>
</dbReference>
<dbReference type="InterPro" id="IPR026516">
    <property type="entry name" value="THAP1/10"/>
</dbReference>
<keyword evidence="6" id="KW-0805">Transcription regulation</keyword>
<evidence type="ECO:0000256" key="4">
    <source>
        <dbReference type="ARBA" id="ARBA00022771"/>
    </source>
</evidence>
<feature type="domain" description="THAP-type" evidence="13">
    <location>
        <begin position="1"/>
        <end position="78"/>
    </location>
</feature>
<evidence type="ECO:0000256" key="9">
    <source>
        <dbReference type="ARBA" id="ARBA00023163"/>
    </source>
</evidence>